<dbReference type="EMBL" id="GGEC01048890">
    <property type="protein sequence ID" value="MBX29374.1"/>
    <property type="molecule type" value="Transcribed_RNA"/>
</dbReference>
<sequence>MLGPLQAHPVVGRNMPNCSLQLIYKFITVITRYPFLVVILLKHIRFIISRGPMFHEVGSWFLFCFLAVNV</sequence>
<keyword evidence="1" id="KW-0812">Transmembrane</keyword>
<name>A0A2P2MGN1_RHIMU</name>
<accession>A0A2P2MGN1</accession>
<evidence type="ECO:0000313" key="2">
    <source>
        <dbReference type="EMBL" id="MBX29374.1"/>
    </source>
</evidence>
<reference evidence="2" key="1">
    <citation type="submission" date="2018-02" db="EMBL/GenBank/DDBJ databases">
        <title>Rhizophora mucronata_Transcriptome.</title>
        <authorList>
            <person name="Meera S.P."/>
            <person name="Sreeshan A."/>
            <person name="Augustine A."/>
        </authorList>
    </citation>
    <scope>NUCLEOTIDE SEQUENCE</scope>
    <source>
        <tissue evidence="2">Leaf</tissue>
    </source>
</reference>
<evidence type="ECO:0000256" key="1">
    <source>
        <dbReference type="SAM" id="Phobius"/>
    </source>
</evidence>
<dbReference type="AlphaFoldDB" id="A0A2P2MGN1"/>
<keyword evidence="1" id="KW-0472">Membrane</keyword>
<proteinExistence type="predicted"/>
<keyword evidence="1" id="KW-1133">Transmembrane helix</keyword>
<protein>
    <submittedName>
        <fullName evidence="2">Uncharacterized protein MANES_15G125200</fullName>
    </submittedName>
</protein>
<feature type="transmembrane region" description="Helical" evidence="1">
    <location>
        <begin position="22"/>
        <end position="41"/>
    </location>
</feature>
<organism evidence="2">
    <name type="scientific">Rhizophora mucronata</name>
    <name type="common">Asiatic mangrove</name>
    <dbReference type="NCBI Taxonomy" id="61149"/>
    <lineage>
        <taxon>Eukaryota</taxon>
        <taxon>Viridiplantae</taxon>
        <taxon>Streptophyta</taxon>
        <taxon>Embryophyta</taxon>
        <taxon>Tracheophyta</taxon>
        <taxon>Spermatophyta</taxon>
        <taxon>Magnoliopsida</taxon>
        <taxon>eudicotyledons</taxon>
        <taxon>Gunneridae</taxon>
        <taxon>Pentapetalae</taxon>
        <taxon>rosids</taxon>
        <taxon>fabids</taxon>
        <taxon>Malpighiales</taxon>
        <taxon>Rhizophoraceae</taxon>
        <taxon>Rhizophora</taxon>
    </lineage>
</organism>